<dbReference type="AlphaFoldDB" id="A0A180GY05"/>
<evidence type="ECO:0000256" key="4">
    <source>
        <dbReference type="ARBA" id="ARBA00011738"/>
    </source>
</evidence>
<evidence type="ECO:0000313" key="13">
    <source>
        <dbReference type="Proteomes" id="UP000005240"/>
    </source>
</evidence>
<keyword evidence="6" id="KW-0328">Glycosyltransferase</keyword>
<comment type="similarity">
    <text evidence="3">Belongs to the purine/pyrimidine phosphoribosyltransferase family. PyrE subfamily.</text>
</comment>
<comment type="function">
    <text evidence="1">Catalyzes the transfer of a ribosyl phosphate group from 5-phosphoribose 1-diphosphate to orotate, leading to the formation of orotidine monophosphate (OMP).</text>
</comment>
<dbReference type="GO" id="GO:0046132">
    <property type="term" value="P:pyrimidine ribonucleoside biosynthetic process"/>
    <property type="evidence" value="ECO:0007669"/>
    <property type="project" value="TreeGrafter"/>
</dbReference>
<evidence type="ECO:0000256" key="8">
    <source>
        <dbReference type="ARBA" id="ARBA00022975"/>
    </source>
</evidence>
<evidence type="ECO:0000256" key="2">
    <source>
        <dbReference type="ARBA" id="ARBA00004889"/>
    </source>
</evidence>
<evidence type="ECO:0000256" key="3">
    <source>
        <dbReference type="ARBA" id="ARBA00006340"/>
    </source>
</evidence>
<sequence>MPPLTCDGIGIGGGFKDFICLSDSRDHISVIEGGRPDPCVDVPQAWACGEGEEFSSRLGVGWHKLSRLSEPGCTGKNGACDVSGYHLIPSRTKQSKQMATEETKHSPPASDSKLALLPTAEDNYSTRLIKTSITHGILKFGAFELKSGRRSPYFYNSGLFNTGFLLNLLGLSYASKIIELKDQLKFDVIFGPAYKGIPIASITAAELNRLDPLKYDSLGFSFDRKEAKTHGEGGSIIGSPLKGKRVLVVDDVITAGTAIRQSIRTIEQHGGHFVGVLVNLDRQEKSNDSELSAIEIVEAEFKTKVYSIIKLSQIIDLLKSIDGYQYELLQMENYRKQWGIQPAQK</sequence>
<dbReference type="SUPFAM" id="SSF53271">
    <property type="entry name" value="PRTase-like"/>
    <property type="match status" value="1"/>
</dbReference>
<dbReference type="InterPro" id="IPR000836">
    <property type="entry name" value="PRTase_dom"/>
</dbReference>
<dbReference type="FunFam" id="3.40.50.2020:FF:000052">
    <property type="entry name" value="Orotate phosphoribosyltransferase"/>
    <property type="match status" value="1"/>
</dbReference>
<dbReference type="EMBL" id="ADAS02000011">
    <property type="protein sequence ID" value="OAV97726.1"/>
    <property type="molecule type" value="Genomic_DNA"/>
</dbReference>
<organism evidence="11">
    <name type="scientific">Puccinia triticina (isolate 1-1 / race 1 (BBBD))</name>
    <name type="common">Brown leaf rust fungus</name>
    <dbReference type="NCBI Taxonomy" id="630390"/>
    <lineage>
        <taxon>Eukaryota</taxon>
        <taxon>Fungi</taxon>
        <taxon>Dikarya</taxon>
        <taxon>Basidiomycota</taxon>
        <taxon>Pucciniomycotina</taxon>
        <taxon>Pucciniomycetes</taxon>
        <taxon>Pucciniales</taxon>
        <taxon>Pucciniaceae</taxon>
        <taxon>Puccinia</taxon>
    </lineage>
</organism>
<comment type="subunit">
    <text evidence="4">Homodimer.</text>
</comment>
<dbReference type="GO" id="GO:0004588">
    <property type="term" value="F:orotate phosphoribosyltransferase activity"/>
    <property type="evidence" value="ECO:0007669"/>
    <property type="project" value="UniProtKB-EC"/>
</dbReference>
<evidence type="ECO:0000256" key="9">
    <source>
        <dbReference type="SAM" id="MobiDB-lite"/>
    </source>
</evidence>
<proteinExistence type="inferred from homology"/>
<dbReference type="Pfam" id="PF00156">
    <property type="entry name" value="Pribosyltran"/>
    <property type="match status" value="1"/>
</dbReference>
<dbReference type="STRING" id="630390.A0A180GY05"/>
<dbReference type="PANTHER" id="PTHR46683">
    <property type="entry name" value="OROTATE PHOSPHORIBOSYLTRANSFERASE 1-RELATED"/>
    <property type="match status" value="1"/>
</dbReference>
<evidence type="ECO:0000313" key="12">
    <source>
        <dbReference type="EnsemblFungi" id="PTTG_11794-t43_1-p1"/>
    </source>
</evidence>
<dbReference type="PANTHER" id="PTHR46683:SF1">
    <property type="entry name" value="OROTATE PHOSPHORIBOSYLTRANSFERASE 1-RELATED"/>
    <property type="match status" value="1"/>
</dbReference>
<reference evidence="11" key="1">
    <citation type="submission" date="2009-11" db="EMBL/GenBank/DDBJ databases">
        <authorList>
            <consortium name="The Broad Institute Genome Sequencing Platform"/>
            <person name="Ward D."/>
            <person name="Feldgarden M."/>
            <person name="Earl A."/>
            <person name="Young S.K."/>
            <person name="Zeng Q."/>
            <person name="Koehrsen M."/>
            <person name="Alvarado L."/>
            <person name="Berlin A."/>
            <person name="Bochicchio J."/>
            <person name="Borenstein D."/>
            <person name="Chapman S.B."/>
            <person name="Chen Z."/>
            <person name="Engels R."/>
            <person name="Freedman E."/>
            <person name="Gellesch M."/>
            <person name="Goldberg J."/>
            <person name="Griggs A."/>
            <person name="Gujja S."/>
            <person name="Heilman E."/>
            <person name="Heiman D."/>
            <person name="Hepburn T."/>
            <person name="Howarth C."/>
            <person name="Jen D."/>
            <person name="Larson L."/>
            <person name="Lewis B."/>
            <person name="Mehta T."/>
            <person name="Park D."/>
            <person name="Pearson M."/>
            <person name="Roberts A."/>
            <person name="Saif S."/>
            <person name="Shea T."/>
            <person name="Shenoy N."/>
            <person name="Sisk P."/>
            <person name="Stolte C."/>
            <person name="Sykes S."/>
            <person name="Thomson T."/>
            <person name="Walk T."/>
            <person name="White J."/>
            <person name="Yandava C."/>
            <person name="Izard J."/>
            <person name="Baranova O.V."/>
            <person name="Blanton J.M."/>
            <person name="Tanner A.C."/>
            <person name="Dewhirst F.E."/>
            <person name="Haas B."/>
            <person name="Nusbaum C."/>
            <person name="Birren B."/>
        </authorList>
    </citation>
    <scope>NUCLEOTIDE SEQUENCE [LARGE SCALE GENOMIC DNA]</scope>
    <source>
        <strain evidence="11">1-1 BBBD Race 1</strain>
    </source>
</reference>
<comment type="pathway">
    <text evidence="2">Pyrimidine metabolism; UMP biosynthesis via de novo pathway; UMP from orotate: step 1/2.</text>
</comment>
<accession>A0A180GY05</accession>
<reference evidence="12" key="4">
    <citation type="submission" date="2025-05" db="UniProtKB">
        <authorList>
            <consortium name="EnsemblFungi"/>
        </authorList>
    </citation>
    <scope>IDENTIFICATION</scope>
    <source>
        <strain evidence="12">isolate 1-1 / race 1 (BBBD)</strain>
    </source>
</reference>
<dbReference type="NCBIfam" id="TIGR00336">
    <property type="entry name" value="pyrE"/>
    <property type="match status" value="1"/>
</dbReference>
<reference evidence="12 13" key="3">
    <citation type="journal article" date="2017" name="G3 (Bethesda)">
        <title>Comparative analysis highlights variable genome content of wheat rusts and divergence of the mating loci.</title>
        <authorList>
            <person name="Cuomo C.A."/>
            <person name="Bakkeren G."/>
            <person name="Khalil H.B."/>
            <person name="Panwar V."/>
            <person name="Joly D."/>
            <person name="Linning R."/>
            <person name="Sakthikumar S."/>
            <person name="Song X."/>
            <person name="Adiconis X."/>
            <person name="Fan L."/>
            <person name="Goldberg J.M."/>
            <person name="Levin J.Z."/>
            <person name="Young S."/>
            <person name="Zeng Q."/>
            <person name="Anikster Y."/>
            <person name="Bruce M."/>
            <person name="Wang M."/>
            <person name="Yin C."/>
            <person name="McCallum B."/>
            <person name="Szabo L.J."/>
            <person name="Hulbert S."/>
            <person name="Chen X."/>
            <person name="Fellers J.P."/>
        </authorList>
    </citation>
    <scope>NUCLEOTIDE SEQUENCE</scope>
    <source>
        <strain evidence="12">isolate 1-1 / race 1 (BBBD)</strain>
        <strain evidence="13">Isolate 1-1 / race 1 (BBBD)</strain>
    </source>
</reference>
<dbReference type="EnsemblFungi" id="PTTG_11794-t43_1">
    <property type="protein sequence ID" value="PTTG_11794-t43_1-p1"/>
    <property type="gene ID" value="PTTG_11794"/>
</dbReference>
<evidence type="ECO:0000256" key="6">
    <source>
        <dbReference type="ARBA" id="ARBA00022676"/>
    </source>
</evidence>
<dbReference type="InterPro" id="IPR023031">
    <property type="entry name" value="OPRT"/>
</dbReference>
<dbReference type="GO" id="GO:0044205">
    <property type="term" value="P:'de novo' UMP biosynthetic process"/>
    <property type="evidence" value="ECO:0007669"/>
    <property type="project" value="UniProtKB-UniPathway"/>
</dbReference>
<keyword evidence="13" id="KW-1185">Reference proteome</keyword>
<evidence type="ECO:0000256" key="1">
    <source>
        <dbReference type="ARBA" id="ARBA00003769"/>
    </source>
</evidence>
<dbReference type="Proteomes" id="UP000005240">
    <property type="component" value="Unassembled WGS sequence"/>
</dbReference>
<dbReference type="InterPro" id="IPR004467">
    <property type="entry name" value="Or_phspho_trans_dom"/>
</dbReference>
<name>A0A180GY05_PUCT1</name>
<protein>
    <recommendedName>
        <fullName evidence="5">orotate phosphoribosyltransferase</fullName>
        <ecNumber evidence="5">2.4.2.10</ecNumber>
    </recommendedName>
</protein>
<feature type="region of interest" description="Disordered" evidence="9">
    <location>
        <begin position="93"/>
        <end position="113"/>
    </location>
</feature>
<dbReference type="EC" id="2.4.2.10" evidence="5"/>
<dbReference type="UniPathway" id="UPA00070">
    <property type="reaction ID" value="UER00119"/>
</dbReference>
<reference evidence="11" key="2">
    <citation type="submission" date="2016-05" db="EMBL/GenBank/DDBJ databases">
        <title>Comparative analysis highlights variable genome content of wheat rusts and divergence of the mating loci.</title>
        <authorList>
            <person name="Cuomo C.A."/>
            <person name="Bakkeren G."/>
            <person name="Szabo L."/>
            <person name="Khalil H."/>
            <person name="Joly D."/>
            <person name="Goldberg J."/>
            <person name="Young S."/>
            <person name="Zeng Q."/>
            <person name="Fellers J."/>
        </authorList>
    </citation>
    <scope>NUCLEOTIDE SEQUENCE [LARGE SCALE GENOMIC DNA]</scope>
    <source>
        <strain evidence="11">1-1 BBBD Race 1</strain>
    </source>
</reference>
<dbReference type="GO" id="GO:0006207">
    <property type="term" value="P:'de novo' pyrimidine nucleobase biosynthetic process"/>
    <property type="evidence" value="ECO:0007669"/>
    <property type="project" value="TreeGrafter"/>
</dbReference>
<dbReference type="GO" id="GO:0005737">
    <property type="term" value="C:cytoplasm"/>
    <property type="evidence" value="ECO:0007669"/>
    <property type="project" value="TreeGrafter"/>
</dbReference>
<evidence type="ECO:0000256" key="7">
    <source>
        <dbReference type="ARBA" id="ARBA00022679"/>
    </source>
</evidence>
<keyword evidence="7" id="KW-0808">Transferase</keyword>
<feature type="domain" description="Phosphoribosyltransferase" evidence="10">
    <location>
        <begin position="173"/>
        <end position="300"/>
    </location>
</feature>
<dbReference type="OrthoDB" id="5553476at2759"/>
<dbReference type="VEuPathDB" id="FungiDB:PTTG_11794"/>
<dbReference type="HAMAP" id="MF_01208">
    <property type="entry name" value="PyrE"/>
    <property type="match status" value="1"/>
</dbReference>
<evidence type="ECO:0000313" key="11">
    <source>
        <dbReference type="EMBL" id="OAV97726.1"/>
    </source>
</evidence>
<dbReference type="Gene3D" id="3.40.50.2020">
    <property type="match status" value="1"/>
</dbReference>
<gene>
    <name evidence="11" type="ORF">PTTG_11794</name>
</gene>
<dbReference type="CDD" id="cd06223">
    <property type="entry name" value="PRTases_typeI"/>
    <property type="match status" value="1"/>
</dbReference>
<dbReference type="InterPro" id="IPR029057">
    <property type="entry name" value="PRTase-like"/>
</dbReference>
<evidence type="ECO:0000259" key="10">
    <source>
        <dbReference type="Pfam" id="PF00156"/>
    </source>
</evidence>
<keyword evidence="8" id="KW-0665">Pyrimidine biosynthesis</keyword>
<evidence type="ECO:0000256" key="5">
    <source>
        <dbReference type="ARBA" id="ARBA00011971"/>
    </source>
</evidence>